<dbReference type="InterPro" id="IPR023606">
    <property type="entry name" value="CoA-Trfase_III_dom_1_sf"/>
</dbReference>
<reference evidence="1 2" key="1">
    <citation type="submission" date="2017-05" db="EMBL/GenBank/DDBJ databases">
        <title>The genome sequence of Geobacillus thermocatenulatus DSM 730.</title>
        <authorList>
            <person name="Ramaloko W.T."/>
            <person name="Koen N."/>
            <person name="Polliack S."/>
            <person name="Aliyu H."/>
            <person name="Lebre P."/>
            <person name="Mohr T."/>
            <person name="Oswald F."/>
            <person name="Zwick M."/>
            <person name="Neumann A."/>
            <person name="Syldatk C."/>
            <person name="Cowan D."/>
            <person name="De Maayer P."/>
        </authorList>
    </citation>
    <scope>NUCLEOTIDE SEQUENCE [LARGE SCALE GENOMIC DNA]</scope>
    <source>
        <strain evidence="1 2">BGSC 93A1</strain>
    </source>
</reference>
<dbReference type="InterPro" id="IPR050509">
    <property type="entry name" value="CoA-transferase_III"/>
</dbReference>
<dbReference type="Proteomes" id="UP000198378">
    <property type="component" value="Unassembled WGS sequence"/>
</dbReference>
<dbReference type="RefSeq" id="WP_047753331.1">
    <property type="nucleotide sequence ID" value="NZ_CP018058.1"/>
</dbReference>
<dbReference type="InterPro" id="IPR003673">
    <property type="entry name" value="CoA-Trfase_fam_III"/>
</dbReference>
<dbReference type="Gene3D" id="3.40.50.10540">
    <property type="entry name" value="Crotonobetainyl-coa:carnitine coa-transferase, domain 1"/>
    <property type="match status" value="1"/>
</dbReference>
<dbReference type="KEGG" id="gtm:GT3921_12935"/>
<protein>
    <submittedName>
        <fullName evidence="1">CoA transferase</fullName>
    </submittedName>
</protein>
<evidence type="ECO:0000313" key="2">
    <source>
        <dbReference type="Proteomes" id="UP000198378"/>
    </source>
</evidence>
<dbReference type="AlphaFoldDB" id="A0A226Q3Q2"/>
<proteinExistence type="predicted"/>
<keyword evidence="2" id="KW-1185">Reference proteome</keyword>
<organism evidence="1 2">
    <name type="scientific">Geobacillus thermocatenulatus</name>
    <dbReference type="NCBI Taxonomy" id="33938"/>
    <lineage>
        <taxon>Bacteria</taxon>
        <taxon>Bacillati</taxon>
        <taxon>Bacillota</taxon>
        <taxon>Bacilli</taxon>
        <taxon>Bacillales</taxon>
        <taxon>Anoxybacillaceae</taxon>
        <taxon>Geobacillus</taxon>
        <taxon>Geobacillus thermoleovorans group</taxon>
    </lineage>
</organism>
<gene>
    <name evidence="1" type="ORF">B9L19_11840</name>
</gene>
<dbReference type="GO" id="GO:0016740">
    <property type="term" value="F:transferase activity"/>
    <property type="evidence" value="ECO:0007669"/>
    <property type="project" value="UniProtKB-KW"/>
</dbReference>
<comment type="caution">
    <text evidence="1">The sequence shown here is derived from an EMBL/GenBank/DDBJ whole genome shotgun (WGS) entry which is preliminary data.</text>
</comment>
<dbReference type="SUPFAM" id="SSF89796">
    <property type="entry name" value="CoA-transferase family III (CaiB/BaiF)"/>
    <property type="match status" value="1"/>
</dbReference>
<accession>A0A226Q3Q2</accession>
<dbReference type="Gene3D" id="3.30.1540.10">
    <property type="entry name" value="formyl-coa transferase, domain 3"/>
    <property type="match status" value="1"/>
</dbReference>
<evidence type="ECO:0000313" key="1">
    <source>
        <dbReference type="EMBL" id="OXB86232.1"/>
    </source>
</evidence>
<dbReference type="Pfam" id="PF02515">
    <property type="entry name" value="CoA_transf_3"/>
    <property type="match status" value="1"/>
</dbReference>
<name>A0A226Q3Q2_9BACL</name>
<dbReference type="PANTHER" id="PTHR48228:SF5">
    <property type="entry name" value="ALPHA-METHYLACYL-COA RACEMASE"/>
    <property type="match status" value="1"/>
</dbReference>
<dbReference type="InterPro" id="IPR044855">
    <property type="entry name" value="CoA-Trfase_III_dom3_sf"/>
</dbReference>
<sequence length="357" mass="39032">MLHGIVVVDFSHYLPGPFASWRLAQLGAEVIKIEPPSGDRLRPFAEGRLFAAYNVGKQSVALDLKTEAGREQARRLAARADVVIESFRPGVMARLGLGYDDMCRMNEQIIYCSISGFGQQSGRSLLGSHDLNYMALSGLLAQLADERGRPVHPKVTLADFIGGMAAAERILAALFARERTGKGAHLDVSLVDGLTAMMAGHFAIEHGGGPKTGLSELSGEVVCYQLYETKDGRYMSLAALEPHFWRRFCEAVGHPEWTEAQWAPARPGEEVYDGLVALFREKTLSEWSAFAETVDACLAPVLEADEAKRLFAGGQVRRLVAMQPDGVWTAAHGPDGRWDVEAPPKVNEHAYLLKGEE</sequence>
<dbReference type="EMBL" id="NEWK01000002">
    <property type="protein sequence ID" value="OXB86232.1"/>
    <property type="molecule type" value="Genomic_DNA"/>
</dbReference>
<keyword evidence="1" id="KW-0808">Transferase</keyword>
<dbReference type="PANTHER" id="PTHR48228">
    <property type="entry name" value="SUCCINYL-COA--D-CITRAMALATE COA-TRANSFERASE"/>
    <property type="match status" value="1"/>
</dbReference>